<protein>
    <submittedName>
        <fullName evidence="2">Uncharacterized protein</fullName>
    </submittedName>
</protein>
<accession>A0ABP7AX80</accession>
<keyword evidence="3" id="KW-1185">Reference proteome</keyword>
<keyword evidence="1" id="KW-0812">Transmembrane</keyword>
<evidence type="ECO:0000313" key="2">
    <source>
        <dbReference type="EMBL" id="GAA3642694.1"/>
    </source>
</evidence>
<dbReference type="Proteomes" id="UP001501490">
    <property type="component" value="Unassembled WGS sequence"/>
</dbReference>
<dbReference type="RefSeq" id="WP_344810003.1">
    <property type="nucleotide sequence ID" value="NZ_BAABAB010000055.1"/>
</dbReference>
<organism evidence="2 3">
    <name type="scientific">Microlunatus ginsengisoli</name>
    <dbReference type="NCBI Taxonomy" id="363863"/>
    <lineage>
        <taxon>Bacteria</taxon>
        <taxon>Bacillati</taxon>
        <taxon>Actinomycetota</taxon>
        <taxon>Actinomycetes</taxon>
        <taxon>Propionibacteriales</taxon>
        <taxon>Propionibacteriaceae</taxon>
        <taxon>Microlunatus</taxon>
    </lineage>
</organism>
<keyword evidence="1" id="KW-0472">Membrane</keyword>
<evidence type="ECO:0000313" key="3">
    <source>
        <dbReference type="Proteomes" id="UP001501490"/>
    </source>
</evidence>
<keyword evidence="1" id="KW-1133">Transmembrane helix</keyword>
<gene>
    <name evidence="2" type="ORF">GCM10022236_51640</name>
</gene>
<name>A0ABP7AX80_9ACTN</name>
<proteinExistence type="predicted"/>
<sequence>MGWITQRRGWLFFPLLLGESLNLHLRSFQGLIAHRKVQSRWLELGLLGARFACYLTIVFWLLPSGMAFAFLGVQLAVFGL</sequence>
<feature type="transmembrane region" description="Helical" evidence="1">
    <location>
        <begin position="51"/>
        <end position="77"/>
    </location>
</feature>
<reference evidence="3" key="1">
    <citation type="journal article" date="2019" name="Int. J. Syst. Evol. Microbiol.">
        <title>The Global Catalogue of Microorganisms (GCM) 10K type strain sequencing project: providing services to taxonomists for standard genome sequencing and annotation.</title>
        <authorList>
            <consortium name="The Broad Institute Genomics Platform"/>
            <consortium name="The Broad Institute Genome Sequencing Center for Infectious Disease"/>
            <person name="Wu L."/>
            <person name="Ma J."/>
        </authorList>
    </citation>
    <scope>NUCLEOTIDE SEQUENCE [LARGE SCALE GENOMIC DNA]</scope>
    <source>
        <strain evidence="3">JCM 16929</strain>
    </source>
</reference>
<comment type="caution">
    <text evidence="2">The sequence shown here is derived from an EMBL/GenBank/DDBJ whole genome shotgun (WGS) entry which is preliminary data.</text>
</comment>
<dbReference type="EMBL" id="BAABAB010000055">
    <property type="protein sequence ID" value="GAA3642694.1"/>
    <property type="molecule type" value="Genomic_DNA"/>
</dbReference>
<evidence type="ECO:0000256" key="1">
    <source>
        <dbReference type="SAM" id="Phobius"/>
    </source>
</evidence>